<dbReference type="EMBL" id="JBHUMJ010000011">
    <property type="protein sequence ID" value="MFD2703416.1"/>
    <property type="molecule type" value="Genomic_DNA"/>
</dbReference>
<keyword evidence="1" id="KW-0472">Membrane</keyword>
<accession>A0ABW5SUM4</accession>
<reference evidence="3" key="1">
    <citation type="journal article" date="2019" name="Int. J. Syst. Evol. Microbiol.">
        <title>The Global Catalogue of Microorganisms (GCM) 10K type strain sequencing project: providing services to taxonomists for standard genome sequencing and annotation.</title>
        <authorList>
            <consortium name="The Broad Institute Genomics Platform"/>
            <consortium name="The Broad Institute Genome Sequencing Center for Infectious Disease"/>
            <person name="Wu L."/>
            <person name="Ma J."/>
        </authorList>
    </citation>
    <scope>NUCLEOTIDE SEQUENCE [LARGE SCALE GENOMIC DNA]</scope>
    <source>
        <strain evidence="3">KCTC 33849</strain>
    </source>
</reference>
<keyword evidence="1" id="KW-0812">Transmembrane</keyword>
<protein>
    <submittedName>
        <fullName evidence="2">Uncharacterized protein</fullName>
    </submittedName>
</protein>
<evidence type="ECO:0000313" key="2">
    <source>
        <dbReference type="EMBL" id="MFD2703416.1"/>
    </source>
</evidence>
<comment type="caution">
    <text evidence="2">The sequence shown here is derived from an EMBL/GenBank/DDBJ whole genome shotgun (WGS) entry which is preliminary data.</text>
</comment>
<keyword evidence="1" id="KW-1133">Transmembrane helix</keyword>
<sequence length="57" mass="5887">MGMGLGIAGLGLVPSSSSSWMITGLALVIGLGNGLYMVTNQTIMQKESTEMKQAAIQ</sequence>
<keyword evidence="3" id="KW-1185">Reference proteome</keyword>
<organism evidence="2 3">
    <name type="scientific">Paenibacillus shunpengii</name>
    <dbReference type="NCBI Taxonomy" id="2054424"/>
    <lineage>
        <taxon>Bacteria</taxon>
        <taxon>Bacillati</taxon>
        <taxon>Bacillota</taxon>
        <taxon>Bacilli</taxon>
        <taxon>Bacillales</taxon>
        <taxon>Paenibacillaceae</taxon>
        <taxon>Paenibacillus</taxon>
    </lineage>
</organism>
<dbReference type="Proteomes" id="UP001597540">
    <property type="component" value="Unassembled WGS sequence"/>
</dbReference>
<evidence type="ECO:0000256" key="1">
    <source>
        <dbReference type="SAM" id="Phobius"/>
    </source>
</evidence>
<dbReference type="RefSeq" id="WP_379264924.1">
    <property type="nucleotide sequence ID" value="NZ_JBHUMJ010000011.1"/>
</dbReference>
<feature type="transmembrane region" description="Helical" evidence="1">
    <location>
        <begin position="20"/>
        <end position="38"/>
    </location>
</feature>
<evidence type="ECO:0000313" key="3">
    <source>
        <dbReference type="Proteomes" id="UP001597540"/>
    </source>
</evidence>
<proteinExistence type="predicted"/>
<gene>
    <name evidence="2" type="ORF">ACFSVM_23555</name>
</gene>
<name>A0ABW5SUM4_9BACL</name>